<reference evidence="7" key="1">
    <citation type="submission" date="2020-01" db="EMBL/GenBank/DDBJ databases">
        <authorList>
            <person name="Meier V. D."/>
            <person name="Meier V D."/>
        </authorList>
    </citation>
    <scope>NUCLEOTIDE SEQUENCE</scope>
    <source>
        <strain evidence="7">HLG_WM_MAG_06</strain>
    </source>
</reference>
<dbReference type="InterPro" id="IPR019734">
    <property type="entry name" value="TPR_rpt"/>
</dbReference>
<feature type="repeat" description="TPR" evidence="3">
    <location>
        <begin position="309"/>
        <end position="342"/>
    </location>
</feature>
<dbReference type="PANTHER" id="PTHR45641">
    <property type="entry name" value="TETRATRICOPEPTIDE REPEAT PROTEIN (AFU_ORTHOLOGUE AFUA_6G03870)"/>
    <property type="match status" value="1"/>
</dbReference>
<evidence type="ECO:0000256" key="1">
    <source>
        <dbReference type="ARBA" id="ARBA00022737"/>
    </source>
</evidence>
<dbReference type="SUPFAM" id="SSF48452">
    <property type="entry name" value="TPR-like"/>
    <property type="match status" value="3"/>
</dbReference>
<feature type="repeat" description="TPR" evidence="3">
    <location>
        <begin position="350"/>
        <end position="383"/>
    </location>
</feature>
<keyword evidence="1" id="KW-0677">Repeat</keyword>
<dbReference type="Pfam" id="PF13424">
    <property type="entry name" value="TPR_12"/>
    <property type="match status" value="2"/>
</dbReference>
<dbReference type="PROSITE" id="PS50293">
    <property type="entry name" value="TPR_REGION"/>
    <property type="match status" value="3"/>
</dbReference>
<evidence type="ECO:0000259" key="6">
    <source>
        <dbReference type="Pfam" id="PF12770"/>
    </source>
</evidence>
<organism evidence="7">
    <name type="scientific">uncultured Sulfurovum sp</name>
    <dbReference type="NCBI Taxonomy" id="269237"/>
    <lineage>
        <taxon>Bacteria</taxon>
        <taxon>Pseudomonadati</taxon>
        <taxon>Campylobacterota</taxon>
        <taxon>Epsilonproteobacteria</taxon>
        <taxon>Campylobacterales</taxon>
        <taxon>Sulfurovaceae</taxon>
        <taxon>Sulfurovum</taxon>
        <taxon>environmental samples</taxon>
    </lineage>
</organism>
<sequence length="847" mass="98728">MQYFIHLLVLIFFMACSSSSISPNSIIKDNNFDISKMYEGHSFDVYINNEKVVFSESSSKLKSLDRYKGSKRSITWKLEKSILGDISINIEAIDKLKSYIGYLKPNAFEVALFPLQKVQLNSKKQEEAREDVLVNSSPLLTQINLLENNHLPEGEYVLRVKVRGTENWDRKEIYFKVEDKQNKIQSRGVYAPFAWYTMPLGKHKNSHLTQSTTMAMATSKDHKKLESLNKSLTEYKEKRDFSTALLYQNKLINYYENVEGENHIASADMYNNKALLHKDLGEYDEALKYNQKSLDIKLKYYPEKYDAISINYDNMGIIYYSMGKYAEAIKFFKKSLQLREEHFSSNPSLADSYNNLAIAFQDIGNHKEALVNLKKALKIRKQTVGEESETTASVYSAMGSTYESLKRYEKAMVLHEKSIAIHERILKDKPKTEALASAYSGMGSLHIRLNNYQEAINYYMKVLEIRQSIIKTKSLNLSEVYNNIGVSYMNLNQFEKSEKYLEKAIEVKEEVLGSKSNALQKEYKNLGWLYFRNKAYKKAYVYAKKSVEILLSESSSYFSALDALEYEHFIKSNEDQMDLLFQCTYYLGDKKSYEDSFSYWLAYKGAMLENQNRMTALYSQGQNIELKNKVEKLLKYKRALSRLYQSKVEERSANNLALQIKEYEENVSTLKEELSLKTRVINIDFESLVAKLASEQLYIDFSRIGNHYFGFAVDSKGKIFFRRISVENTKKIDKYILSFRKEMKDSLQTKRAESKKQLIALYDMLLKTLLETLTVDKKELIISADGLLRLLPFEVLFSTKQQQYLIEYKQVQYIPSGREFYVYRQLRDLKTTVMRLLFLLIQSLIKP</sequence>
<feature type="domain" description="CHAT" evidence="6">
    <location>
        <begin position="758"/>
        <end position="828"/>
    </location>
</feature>
<keyword evidence="4" id="KW-0175">Coiled coil</keyword>
<gene>
    <name evidence="7" type="ORF">HELGO_WM1205</name>
</gene>
<accession>A0A6S6T6F7</accession>
<proteinExistence type="predicted"/>
<dbReference type="InterPro" id="IPR024983">
    <property type="entry name" value="CHAT_dom"/>
</dbReference>
<dbReference type="EMBL" id="CACVAP010000086">
    <property type="protein sequence ID" value="CAA6816342.1"/>
    <property type="molecule type" value="Genomic_DNA"/>
</dbReference>
<evidence type="ECO:0000256" key="4">
    <source>
        <dbReference type="SAM" id="Coils"/>
    </source>
</evidence>
<evidence type="ECO:0000256" key="2">
    <source>
        <dbReference type="ARBA" id="ARBA00022803"/>
    </source>
</evidence>
<dbReference type="Pfam" id="PF12770">
    <property type="entry name" value="CHAT"/>
    <property type="match status" value="1"/>
</dbReference>
<feature type="repeat" description="TPR" evidence="3">
    <location>
        <begin position="267"/>
        <end position="300"/>
    </location>
</feature>
<dbReference type="PROSITE" id="PS50005">
    <property type="entry name" value="TPR"/>
    <property type="match status" value="6"/>
</dbReference>
<evidence type="ECO:0000256" key="3">
    <source>
        <dbReference type="PROSITE-ProRule" id="PRU00339"/>
    </source>
</evidence>
<feature type="repeat" description="TPR" evidence="3">
    <location>
        <begin position="478"/>
        <end position="511"/>
    </location>
</feature>
<keyword evidence="5" id="KW-0732">Signal</keyword>
<feature type="repeat" description="TPR" evidence="3">
    <location>
        <begin position="436"/>
        <end position="469"/>
    </location>
</feature>
<dbReference type="SMART" id="SM00028">
    <property type="entry name" value="TPR"/>
    <property type="match status" value="7"/>
</dbReference>
<name>A0A6S6T6F7_9BACT</name>
<feature type="signal peptide" evidence="5">
    <location>
        <begin position="1"/>
        <end position="22"/>
    </location>
</feature>
<protein>
    <recommendedName>
        <fullName evidence="6">CHAT domain-containing protein</fullName>
    </recommendedName>
</protein>
<dbReference type="InterPro" id="IPR011990">
    <property type="entry name" value="TPR-like_helical_dom_sf"/>
</dbReference>
<dbReference type="AlphaFoldDB" id="A0A6S6T6F7"/>
<evidence type="ECO:0000256" key="5">
    <source>
        <dbReference type="SAM" id="SignalP"/>
    </source>
</evidence>
<keyword evidence="2 3" id="KW-0802">TPR repeat</keyword>
<feature type="chain" id="PRO_5027981802" description="CHAT domain-containing protein" evidence="5">
    <location>
        <begin position="23"/>
        <end position="847"/>
    </location>
</feature>
<dbReference type="Gene3D" id="1.25.40.10">
    <property type="entry name" value="Tetratricopeptide repeat domain"/>
    <property type="match status" value="3"/>
</dbReference>
<feature type="repeat" description="TPR" evidence="3">
    <location>
        <begin position="392"/>
        <end position="425"/>
    </location>
</feature>
<evidence type="ECO:0000313" key="7">
    <source>
        <dbReference type="EMBL" id="CAA6816342.1"/>
    </source>
</evidence>
<dbReference type="Pfam" id="PF13374">
    <property type="entry name" value="TPR_10"/>
    <property type="match status" value="2"/>
</dbReference>
<feature type="coiled-coil region" evidence="4">
    <location>
        <begin position="646"/>
        <end position="680"/>
    </location>
</feature>
<dbReference type="PANTHER" id="PTHR45641:SF19">
    <property type="entry name" value="NEPHROCYSTIN-3"/>
    <property type="match status" value="1"/>
</dbReference>